<keyword evidence="3" id="KW-1185">Reference proteome</keyword>
<organism evidence="2 3">
    <name type="scientific">Brassica cretica</name>
    <name type="common">Mustard</name>
    <dbReference type="NCBI Taxonomy" id="69181"/>
    <lineage>
        <taxon>Eukaryota</taxon>
        <taxon>Viridiplantae</taxon>
        <taxon>Streptophyta</taxon>
        <taxon>Embryophyta</taxon>
        <taxon>Tracheophyta</taxon>
        <taxon>Spermatophyta</taxon>
        <taxon>Magnoliopsida</taxon>
        <taxon>eudicotyledons</taxon>
        <taxon>Gunneridae</taxon>
        <taxon>Pentapetalae</taxon>
        <taxon>rosids</taxon>
        <taxon>malvids</taxon>
        <taxon>Brassicales</taxon>
        <taxon>Brassicaceae</taxon>
        <taxon>Brassiceae</taxon>
        <taxon>Brassica</taxon>
    </lineage>
</organism>
<dbReference type="Proteomes" id="UP000266723">
    <property type="component" value="Unassembled WGS sequence"/>
</dbReference>
<feature type="chain" id="PRO_5047519809" evidence="1">
    <location>
        <begin position="25"/>
        <end position="123"/>
    </location>
</feature>
<dbReference type="EMBL" id="QGKV02000299">
    <property type="protein sequence ID" value="KAF3593233.1"/>
    <property type="molecule type" value="Genomic_DNA"/>
</dbReference>
<proteinExistence type="predicted"/>
<name>A0ABQ7E7Q4_BRACR</name>
<comment type="caution">
    <text evidence="2">The sequence shown here is derived from an EMBL/GenBank/DDBJ whole genome shotgun (WGS) entry which is preliminary data.</text>
</comment>
<evidence type="ECO:0000313" key="2">
    <source>
        <dbReference type="EMBL" id="KAF3593233.1"/>
    </source>
</evidence>
<reference evidence="2 3" key="1">
    <citation type="journal article" date="2020" name="BMC Genomics">
        <title>Intraspecific diversification of the crop wild relative Brassica cretica Lam. using demographic model selection.</title>
        <authorList>
            <person name="Kioukis A."/>
            <person name="Michalopoulou V.A."/>
            <person name="Briers L."/>
            <person name="Pirintsos S."/>
            <person name="Studholme D.J."/>
            <person name="Pavlidis P."/>
            <person name="Sarris P.F."/>
        </authorList>
    </citation>
    <scope>NUCLEOTIDE SEQUENCE [LARGE SCALE GENOMIC DNA]</scope>
    <source>
        <strain evidence="3">cv. PFS-1207/04</strain>
    </source>
</reference>
<gene>
    <name evidence="2" type="ORF">DY000_02020139</name>
</gene>
<protein>
    <submittedName>
        <fullName evidence="2">Uncharacterized protein</fullName>
    </submittedName>
</protein>
<evidence type="ECO:0000313" key="3">
    <source>
        <dbReference type="Proteomes" id="UP000266723"/>
    </source>
</evidence>
<feature type="signal peptide" evidence="1">
    <location>
        <begin position="1"/>
        <end position="24"/>
    </location>
</feature>
<accession>A0ABQ7E7Q4</accession>
<sequence>MAKWSAMVAVIIMVTIVMVGTVESDTSDDYLKCYHSCALPCDDHDVDCLNLCKRKCSGIISHHGLGEPPAHNFRYKSFYSFHLQFTIYELLFQTINSKLIYVFFFTNRTSRGMAHVEVHGRKE</sequence>
<evidence type="ECO:0000256" key="1">
    <source>
        <dbReference type="SAM" id="SignalP"/>
    </source>
</evidence>
<keyword evidence="1" id="KW-0732">Signal</keyword>